<dbReference type="PANTHER" id="PTHR34822">
    <property type="entry name" value="GRPB DOMAIN PROTEIN (AFU_ORTHOLOGUE AFUA_1G01530)"/>
    <property type="match status" value="1"/>
</dbReference>
<protein>
    <submittedName>
        <fullName evidence="1">GrpB family protein</fullName>
    </submittedName>
</protein>
<dbReference type="EMBL" id="SIXH01000470">
    <property type="protein sequence ID" value="TBO55634.1"/>
    <property type="molecule type" value="Genomic_DNA"/>
</dbReference>
<dbReference type="InterPro" id="IPR007344">
    <property type="entry name" value="GrpB/CoaE"/>
</dbReference>
<proteinExistence type="predicted"/>
<evidence type="ECO:0000313" key="2">
    <source>
        <dbReference type="Proteomes" id="UP000292452"/>
    </source>
</evidence>
<organism evidence="1 2">
    <name type="scientific">Streptomyces kasugaensis</name>
    <dbReference type="NCBI Taxonomy" id="1946"/>
    <lineage>
        <taxon>Bacteria</taxon>
        <taxon>Bacillati</taxon>
        <taxon>Actinomycetota</taxon>
        <taxon>Actinomycetes</taxon>
        <taxon>Kitasatosporales</taxon>
        <taxon>Streptomycetaceae</taxon>
        <taxon>Streptomyces</taxon>
    </lineage>
</organism>
<accession>A0A4Q9HLL0</accession>
<sequence>MGTEHDDDYLDQVLIGGREPTRIVVVDPDPHWAERFGALAARVRRALGEAARIEHIGSTSVPGLAAKPIIDMLLIVEDVDDEDAFVPALVAEGFVLRVREAGHRMLRTPARDVHLHVYGEGAHEIQDYRDLRDWLRHDRADREMYAAKKRELAEREWRDMNYYAQAKDGVVALILAHARAWRTGERA</sequence>
<dbReference type="Gene3D" id="3.30.460.10">
    <property type="entry name" value="Beta Polymerase, domain 2"/>
    <property type="match status" value="1"/>
</dbReference>
<dbReference type="PANTHER" id="PTHR34822:SF1">
    <property type="entry name" value="GRPB FAMILY PROTEIN"/>
    <property type="match status" value="1"/>
</dbReference>
<evidence type="ECO:0000313" key="1">
    <source>
        <dbReference type="EMBL" id="TBO55634.1"/>
    </source>
</evidence>
<dbReference type="Pfam" id="PF04229">
    <property type="entry name" value="GrpB"/>
    <property type="match status" value="1"/>
</dbReference>
<gene>
    <name evidence="1" type="ORF">EYS09_32230</name>
</gene>
<dbReference type="InterPro" id="IPR043519">
    <property type="entry name" value="NT_sf"/>
</dbReference>
<reference evidence="1 2" key="1">
    <citation type="submission" date="2019-02" db="EMBL/GenBank/DDBJ databases">
        <title>Draft Genome Sequence of Streptomyces sp. AM-2504, identified by 16S rRNA comparative analysis as a Streptomyces Kasugaensis strain.</title>
        <authorList>
            <person name="Napolioni V."/>
            <person name="Giuliodori A.M."/>
            <person name="Spurio R."/>
            <person name="Fabbretti A."/>
        </authorList>
    </citation>
    <scope>NUCLEOTIDE SEQUENCE [LARGE SCALE GENOMIC DNA]</scope>
    <source>
        <strain evidence="1 2">AM-2504</strain>
    </source>
</reference>
<keyword evidence="2" id="KW-1185">Reference proteome</keyword>
<name>A0A4Q9HLL0_STRKA</name>
<dbReference type="RefSeq" id="WP_094791277.1">
    <property type="nucleotide sequence ID" value="NZ_NDXL01000001.1"/>
</dbReference>
<dbReference type="AlphaFoldDB" id="A0A4Q9HLL0"/>
<dbReference type="OrthoDB" id="9799092at2"/>
<dbReference type="SUPFAM" id="SSF81301">
    <property type="entry name" value="Nucleotidyltransferase"/>
    <property type="match status" value="1"/>
</dbReference>
<comment type="caution">
    <text evidence="1">The sequence shown here is derived from an EMBL/GenBank/DDBJ whole genome shotgun (WGS) entry which is preliminary data.</text>
</comment>
<dbReference type="Proteomes" id="UP000292452">
    <property type="component" value="Unassembled WGS sequence"/>
</dbReference>